<protein>
    <recommendedName>
        <fullName evidence="3">Enamine deaminase RidA (YjgF/YER057c/UK114 family)</fullName>
    </recommendedName>
</protein>
<dbReference type="Gene3D" id="3.30.1330.40">
    <property type="entry name" value="RutC-like"/>
    <property type="match status" value="1"/>
</dbReference>
<name>A0A919NEQ5_9ACTN</name>
<keyword evidence="2" id="KW-1185">Reference proteome</keyword>
<dbReference type="RefSeq" id="WP_203684658.1">
    <property type="nucleotide sequence ID" value="NZ_BOMW01000082.1"/>
</dbReference>
<accession>A0A919NEQ5</accession>
<evidence type="ECO:0000313" key="2">
    <source>
        <dbReference type="Proteomes" id="UP000629619"/>
    </source>
</evidence>
<dbReference type="Pfam" id="PF01042">
    <property type="entry name" value="Ribonuc_L-PSP"/>
    <property type="match status" value="1"/>
</dbReference>
<sequence>MEERQLVSGGSRFEEIFGYSRAVRVGPWIAVAGCTAAGPEGPVGGPDMAAQARECLRRIEDALGEVGASLTDVVRTRVFTTDVTAWERIGAVHNEFFGTIRPASTIVEVAGLARDDLLVEIEADAVRL</sequence>
<evidence type="ECO:0008006" key="3">
    <source>
        <dbReference type="Google" id="ProtNLM"/>
    </source>
</evidence>
<dbReference type="AlphaFoldDB" id="A0A919NEQ5"/>
<dbReference type="InterPro" id="IPR035959">
    <property type="entry name" value="RutC-like_sf"/>
</dbReference>
<dbReference type="PANTHER" id="PTHR43857">
    <property type="entry name" value="BLR7761 PROTEIN"/>
    <property type="match status" value="1"/>
</dbReference>
<gene>
    <name evidence="1" type="ORF">Asi03nite_68880</name>
</gene>
<proteinExistence type="predicted"/>
<dbReference type="EMBL" id="BOMW01000082">
    <property type="protein sequence ID" value="GIF09350.1"/>
    <property type="molecule type" value="Genomic_DNA"/>
</dbReference>
<organism evidence="1 2">
    <name type="scientific">Actinoplanes siamensis</name>
    <dbReference type="NCBI Taxonomy" id="1223317"/>
    <lineage>
        <taxon>Bacteria</taxon>
        <taxon>Bacillati</taxon>
        <taxon>Actinomycetota</taxon>
        <taxon>Actinomycetes</taxon>
        <taxon>Micromonosporales</taxon>
        <taxon>Micromonosporaceae</taxon>
        <taxon>Actinoplanes</taxon>
    </lineage>
</organism>
<dbReference type="CDD" id="cd06154">
    <property type="entry name" value="YjgF_YER057c_UK114_like_6"/>
    <property type="match status" value="1"/>
</dbReference>
<reference evidence="1" key="1">
    <citation type="submission" date="2021-01" db="EMBL/GenBank/DDBJ databases">
        <title>Whole genome shotgun sequence of Actinoplanes siamensis NBRC 109076.</title>
        <authorList>
            <person name="Komaki H."/>
            <person name="Tamura T."/>
        </authorList>
    </citation>
    <scope>NUCLEOTIDE SEQUENCE</scope>
    <source>
        <strain evidence="1">NBRC 109076</strain>
    </source>
</reference>
<dbReference type="Proteomes" id="UP000629619">
    <property type="component" value="Unassembled WGS sequence"/>
</dbReference>
<dbReference type="PANTHER" id="PTHR43857:SF1">
    <property type="entry name" value="YJGH FAMILY PROTEIN"/>
    <property type="match status" value="1"/>
</dbReference>
<evidence type="ECO:0000313" key="1">
    <source>
        <dbReference type="EMBL" id="GIF09350.1"/>
    </source>
</evidence>
<comment type="caution">
    <text evidence="1">The sequence shown here is derived from an EMBL/GenBank/DDBJ whole genome shotgun (WGS) entry which is preliminary data.</text>
</comment>
<dbReference type="InterPro" id="IPR006175">
    <property type="entry name" value="YjgF/YER057c/UK114"/>
</dbReference>
<dbReference type="SUPFAM" id="SSF55298">
    <property type="entry name" value="YjgF-like"/>
    <property type="match status" value="1"/>
</dbReference>